<dbReference type="Proteomes" id="UP001054252">
    <property type="component" value="Unassembled WGS sequence"/>
</dbReference>
<dbReference type="PANTHER" id="PTHR47604:SF1">
    <property type="entry name" value="ADENYLYL CYCLASE"/>
    <property type="match status" value="1"/>
</dbReference>
<dbReference type="AlphaFoldDB" id="A0AAV5H9J1"/>
<organism evidence="1 2">
    <name type="scientific">Rubroshorea leprosula</name>
    <dbReference type="NCBI Taxonomy" id="152421"/>
    <lineage>
        <taxon>Eukaryota</taxon>
        <taxon>Viridiplantae</taxon>
        <taxon>Streptophyta</taxon>
        <taxon>Embryophyta</taxon>
        <taxon>Tracheophyta</taxon>
        <taxon>Spermatophyta</taxon>
        <taxon>Magnoliopsida</taxon>
        <taxon>eudicotyledons</taxon>
        <taxon>Gunneridae</taxon>
        <taxon>Pentapetalae</taxon>
        <taxon>rosids</taxon>
        <taxon>malvids</taxon>
        <taxon>Malvales</taxon>
        <taxon>Dipterocarpaceae</taxon>
        <taxon>Rubroshorea</taxon>
    </lineage>
</organism>
<name>A0AAV5H9J1_9ROSI</name>
<accession>A0AAV5H9J1</accession>
<reference evidence="1 2" key="1">
    <citation type="journal article" date="2021" name="Commun. Biol.">
        <title>The genome of Shorea leprosula (Dipterocarpaceae) highlights the ecological relevance of drought in aseasonal tropical rainforests.</title>
        <authorList>
            <person name="Ng K.K.S."/>
            <person name="Kobayashi M.J."/>
            <person name="Fawcett J.A."/>
            <person name="Hatakeyama M."/>
            <person name="Paape T."/>
            <person name="Ng C.H."/>
            <person name="Ang C.C."/>
            <person name="Tnah L.H."/>
            <person name="Lee C.T."/>
            <person name="Nishiyama T."/>
            <person name="Sese J."/>
            <person name="O'Brien M.J."/>
            <person name="Copetti D."/>
            <person name="Mohd Noor M.I."/>
            <person name="Ong R.C."/>
            <person name="Putra M."/>
            <person name="Sireger I.Z."/>
            <person name="Indrioko S."/>
            <person name="Kosugi Y."/>
            <person name="Izuno A."/>
            <person name="Isagi Y."/>
            <person name="Lee S.L."/>
            <person name="Shimizu K.K."/>
        </authorList>
    </citation>
    <scope>NUCLEOTIDE SEQUENCE [LARGE SCALE GENOMIC DNA]</scope>
    <source>
        <strain evidence="1">214</strain>
    </source>
</reference>
<comment type="caution">
    <text evidence="1">The sequence shown here is derived from an EMBL/GenBank/DDBJ whole genome shotgun (WGS) entry which is preliminary data.</text>
</comment>
<dbReference type="PANTHER" id="PTHR47604">
    <property type="entry name" value="ADENYLYL CYCLASE"/>
    <property type="match status" value="1"/>
</dbReference>
<keyword evidence="2" id="KW-1185">Reference proteome</keyword>
<protein>
    <submittedName>
        <fullName evidence="1">Uncharacterized protein</fullName>
    </submittedName>
</protein>
<sequence length="127" mass="14197">MPQHAIYSMMSRKSFSTEAGTITGNSTGDTESLWKIEKLRSETVKQHNVSSGFSCAKGFLLERKPQDAANIIQLLNQTSPDSKKSAIMDKLEKLVNKWPFEVIKHQKEDRKALAASLKADIPAMVVY</sequence>
<evidence type="ECO:0000313" key="1">
    <source>
        <dbReference type="EMBL" id="GKU85537.1"/>
    </source>
</evidence>
<proteinExistence type="predicted"/>
<gene>
    <name evidence="1" type="ORF">SLEP1_g203</name>
</gene>
<evidence type="ECO:0000313" key="2">
    <source>
        <dbReference type="Proteomes" id="UP001054252"/>
    </source>
</evidence>
<dbReference type="EMBL" id="BPVZ01000001">
    <property type="protein sequence ID" value="GKU85537.1"/>
    <property type="molecule type" value="Genomic_DNA"/>
</dbReference>